<dbReference type="Gene3D" id="1.10.287.110">
    <property type="entry name" value="DnaJ domain"/>
    <property type="match status" value="1"/>
</dbReference>
<dbReference type="PANTHER" id="PTHR12763">
    <property type="match status" value="1"/>
</dbReference>
<dbReference type="InterPro" id="IPR001623">
    <property type="entry name" value="DnaJ_domain"/>
</dbReference>
<feature type="region of interest" description="Disordered" evidence="6">
    <location>
        <begin position="158"/>
        <end position="184"/>
    </location>
</feature>
<keyword evidence="10" id="KW-1185">Reference proteome</keyword>
<reference evidence="9 10" key="1">
    <citation type="submission" date="2022-03" db="EMBL/GenBank/DDBJ databases">
        <title>Complete genome analysis of Roseomonas KG 17.1 : a prolific producer of plant growth promoters.</title>
        <authorList>
            <person name="Saadouli I."/>
            <person name="Najjari A."/>
            <person name="Mosbah A."/>
            <person name="Ouzari H.I."/>
        </authorList>
    </citation>
    <scope>NUCLEOTIDE SEQUENCE [LARGE SCALE GENOMIC DNA]</scope>
    <source>
        <strain evidence="9 10">KG17-1</strain>
    </source>
</reference>
<keyword evidence="2 7" id="KW-0812">Transmembrane</keyword>
<evidence type="ECO:0000256" key="2">
    <source>
        <dbReference type="ARBA" id="ARBA00022692"/>
    </source>
</evidence>
<evidence type="ECO:0000256" key="5">
    <source>
        <dbReference type="ARBA" id="ARBA00038105"/>
    </source>
</evidence>
<evidence type="ECO:0000313" key="9">
    <source>
        <dbReference type="EMBL" id="MCI0753781.1"/>
    </source>
</evidence>
<dbReference type="CDD" id="cd06257">
    <property type="entry name" value="DnaJ"/>
    <property type="match status" value="1"/>
</dbReference>
<comment type="similarity">
    <text evidence="5">Belongs to the TIM14 family.</text>
</comment>
<comment type="caution">
    <text evidence="9">The sequence shown here is derived from an EMBL/GenBank/DDBJ whole genome shotgun (WGS) entry which is preliminary data.</text>
</comment>
<gene>
    <name evidence="9" type="ORF">MON41_08405</name>
</gene>
<evidence type="ECO:0000256" key="4">
    <source>
        <dbReference type="ARBA" id="ARBA00023136"/>
    </source>
</evidence>
<accession>A0ABS9W3B0</accession>
<evidence type="ECO:0000256" key="3">
    <source>
        <dbReference type="ARBA" id="ARBA00022989"/>
    </source>
</evidence>
<evidence type="ECO:0000256" key="6">
    <source>
        <dbReference type="SAM" id="MobiDB-lite"/>
    </source>
</evidence>
<comment type="subcellular location">
    <subcellularLocation>
        <location evidence="1">Membrane</location>
        <topology evidence="1">Single-pass membrane protein</topology>
    </subcellularLocation>
</comment>
<feature type="domain" description="J" evidence="8">
    <location>
        <begin position="192"/>
        <end position="248"/>
    </location>
</feature>
<proteinExistence type="inferred from homology"/>
<dbReference type="PROSITE" id="PS50076">
    <property type="entry name" value="DNAJ_2"/>
    <property type="match status" value="1"/>
</dbReference>
<dbReference type="Proteomes" id="UP001201985">
    <property type="component" value="Unassembled WGS sequence"/>
</dbReference>
<dbReference type="EMBL" id="JALBUU010000004">
    <property type="protein sequence ID" value="MCI0753781.1"/>
    <property type="molecule type" value="Genomic_DNA"/>
</dbReference>
<evidence type="ECO:0000256" key="7">
    <source>
        <dbReference type="SAM" id="Phobius"/>
    </source>
</evidence>
<dbReference type="PANTHER" id="PTHR12763:SF28">
    <property type="entry name" value="GEO10507P1-RELATED"/>
    <property type="match status" value="1"/>
</dbReference>
<dbReference type="SUPFAM" id="SSF46565">
    <property type="entry name" value="Chaperone J-domain"/>
    <property type="match status" value="1"/>
</dbReference>
<dbReference type="InterPro" id="IPR036869">
    <property type="entry name" value="J_dom_sf"/>
</dbReference>
<sequence>MPWLLGILGLVLLVGFGLRGFLLASPAQVRRAGVWLLAGLGLGVFLVLLLTGRAAQAMPLLLGVAPLGWRLWRRWRDAGRFAAPGGAESRVETATLAMRLDHASGLFSGQVKRGRFAGRELGELDLQDALALLAECRAADAESVPLLEAWLDRGRPNWRAAAPPGGTSGAGPGGSSGEPWNGSSDAAMSRAAALELLGLEDGAGETEIRAVHRRLMAQAHPDRGGNANEAVRLNAARDILLSRKSSPR</sequence>
<organism evidence="9 10">
    <name type="scientific">Teichococcus vastitatis</name>
    <dbReference type="NCBI Taxonomy" id="2307076"/>
    <lineage>
        <taxon>Bacteria</taxon>
        <taxon>Pseudomonadati</taxon>
        <taxon>Pseudomonadota</taxon>
        <taxon>Alphaproteobacteria</taxon>
        <taxon>Acetobacterales</taxon>
        <taxon>Roseomonadaceae</taxon>
        <taxon>Roseomonas</taxon>
    </lineage>
</organism>
<feature type="compositionally biased region" description="Gly residues" evidence="6">
    <location>
        <begin position="166"/>
        <end position="176"/>
    </location>
</feature>
<keyword evidence="4 7" id="KW-0472">Membrane</keyword>
<name>A0ABS9W3B0_9PROT</name>
<keyword evidence="3 7" id="KW-1133">Transmembrane helix</keyword>
<dbReference type="RefSeq" id="WP_120008015.1">
    <property type="nucleotide sequence ID" value="NZ_JALBUU010000004.1"/>
</dbReference>
<evidence type="ECO:0000256" key="1">
    <source>
        <dbReference type="ARBA" id="ARBA00004167"/>
    </source>
</evidence>
<evidence type="ECO:0000313" key="10">
    <source>
        <dbReference type="Proteomes" id="UP001201985"/>
    </source>
</evidence>
<protein>
    <recommendedName>
        <fullName evidence="8">J domain-containing protein</fullName>
    </recommendedName>
</protein>
<evidence type="ECO:0000259" key="8">
    <source>
        <dbReference type="PROSITE" id="PS50076"/>
    </source>
</evidence>
<feature type="transmembrane region" description="Helical" evidence="7">
    <location>
        <begin position="34"/>
        <end position="52"/>
    </location>
</feature>
<dbReference type="SMART" id="SM00271">
    <property type="entry name" value="DnaJ"/>
    <property type="match status" value="1"/>
</dbReference>